<dbReference type="EMBL" id="BOPV01000001">
    <property type="protein sequence ID" value="GIL40192.1"/>
    <property type="molecule type" value="Genomic_DNA"/>
</dbReference>
<dbReference type="Proteomes" id="UP000681075">
    <property type="component" value="Unassembled WGS sequence"/>
</dbReference>
<evidence type="ECO:0000313" key="5">
    <source>
        <dbReference type="EMBL" id="GIL40192.1"/>
    </source>
</evidence>
<protein>
    <recommendedName>
        <fullName evidence="4">OmpA-like domain-containing protein</fullName>
    </recommendedName>
</protein>
<dbReference type="InterPro" id="IPR050330">
    <property type="entry name" value="Bact_OuterMem_StrucFunc"/>
</dbReference>
<dbReference type="PANTHER" id="PTHR30329:SF21">
    <property type="entry name" value="LIPOPROTEIN YIAD-RELATED"/>
    <property type="match status" value="1"/>
</dbReference>
<gene>
    <name evidence="5" type="ORF">TMPK1_24290</name>
</gene>
<dbReference type="Pfam" id="PF00691">
    <property type="entry name" value="OmpA"/>
    <property type="match status" value="1"/>
</dbReference>
<dbReference type="PROSITE" id="PS51123">
    <property type="entry name" value="OMPA_2"/>
    <property type="match status" value="1"/>
</dbReference>
<feature type="coiled-coil region" evidence="2">
    <location>
        <begin position="46"/>
        <end position="147"/>
    </location>
</feature>
<reference evidence="5" key="1">
    <citation type="submission" date="2021-02" db="EMBL/GenBank/DDBJ databases">
        <title>Genome sequence of Rhodospirillales sp. strain TMPK1 isolated from soil.</title>
        <authorList>
            <person name="Nakai R."/>
            <person name="Kusada H."/>
            <person name="Tamaki H."/>
        </authorList>
    </citation>
    <scope>NUCLEOTIDE SEQUENCE</scope>
    <source>
        <strain evidence="5">TMPK1</strain>
    </source>
</reference>
<dbReference type="NCBIfam" id="NF006543">
    <property type="entry name" value="PRK09039.1-2"/>
    <property type="match status" value="1"/>
</dbReference>
<dbReference type="PANTHER" id="PTHR30329">
    <property type="entry name" value="STATOR ELEMENT OF FLAGELLAR MOTOR COMPLEX"/>
    <property type="match status" value="1"/>
</dbReference>
<feature type="domain" description="OmpA-like" evidence="4">
    <location>
        <begin position="176"/>
        <end position="302"/>
    </location>
</feature>
<dbReference type="Gene3D" id="3.30.1330.60">
    <property type="entry name" value="OmpA-like domain"/>
    <property type="match status" value="1"/>
</dbReference>
<accession>A0A8S8XE21</accession>
<comment type="caution">
    <text evidence="5">The sequence shown here is derived from an EMBL/GenBank/DDBJ whole genome shotgun (WGS) entry which is preliminary data.</text>
</comment>
<dbReference type="InterPro" id="IPR036737">
    <property type="entry name" value="OmpA-like_sf"/>
</dbReference>
<evidence type="ECO:0000313" key="6">
    <source>
        <dbReference type="Proteomes" id="UP000681075"/>
    </source>
</evidence>
<name>A0A8S8XE21_9PROT</name>
<keyword evidence="3" id="KW-1133">Transmembrane helix</keyword>
<keyword evidence="6" id="KW-1185">Reference proteome</keyword>
<proteinExistence type="predicted"/>
<dbReference type="AlphaFoldDB" id="A0A8S8XE21"/>
<organism evidence="5 6">
    <name type="scientific">Roseiterribacter gracilis</name>
    <dbReference type="NCBI Taxonomy" id="2812848"/>
    <lineage>
        <taxon>Bacteria</taxon>
        <taxon>Pseudomonadati</taxon>
        <taxon>Pseudomonadota</taxon>
        <taxon>Alphaproteobacteria</taxon>
        <taxon>Rhodospirillales</taxon>
        <taxon>Roseiterribacteraceae</taxon>
        <taxon>Roseiterribacter</taxon>
    </lineage>
</organism>
<keyword evidence="3" id="KW-0812">Transmembrane</keyword>
<feature type="transmembrane region" description="Helical" evidence="3">
    <location>
        <begin position="21"/>
        <end position="42"/>
    </location>
</feature>
<evidence type="ECO:0000256" key="1">
    <source>
        <dbReference type="PROSITE-ProRule" id="PRU00473"/>
    </source>
</evidence>
<evidence type="ECO:0000256" key="2">
    <source>
        <dbReference type="SAM" id="Coils"/>
    </source>
</evidence>
<keyword evidence="1 3" id="KW-0472">Membrane</keyword>
<dbReference type="CDD" id="cd07185">
    <property type="entry name" value="OmpA_C-like"/>
    <property type="match status" value="1"/>
</dbReference>
<dbReference type="RefSeq" id="WP_420243301.1">
    <property type="nucleotide sequence ID" value="NZ_BOPV01000001.1"/>
</dbReference>
<sequence length="302" mass="33330">MLSRRGRREQIDAWPGWVDALSSLVIVVIFVLMVFVVGQVFLQSTLVSKDKSLAELSAKLAELNRALGIQAGTLAEQKQTIASLTAERDAAVATKTNEVQTLQEQIAALEEQLKRINDALGLAQASKDEQELKLQDLTKRLNELLAGRMEEMARYRSEFFGRLRAVLGDRPDVRIVGDRFVFQSEVLFPSGSATLQEGGKGQLASLAKTLLEIAAKIPPGLNWILRVDGHTDRRPIRTSEFPSNWALSTARGVAVVQFLIEQGVPPERLAATGFGEFQPIEAGSDESSLAKNRRIELKLDQR</sequence>
<evidence type="ECO:0000259" key="4">
    <source>
        <dbReference type="PROSITE" id="PS51123"/>
    </source>
</evidence>
<dbReference type="InterPro" id="IPR006665">
    <property type="entry name" value="OmpA-like"/>
</dbReference>
<evidence type="ECO:0000256" key="3">
    <source>
        <dbReference type="SAM" id="Phobius"/>
    </source>
</evidence>
<keyword evidence="2" id="KW-0175">Coiled coil</keyword>
<dbReference type="GO" id="GO:0016020">
    <property type="term" value="C:membrane"/>
    <property type="evidence" value="ECO:0007669"/>
    <property type="project" value="UniProtKB-UniRule"/>
</dbReference>
<dbReference type="SUPFAM" id="SSF103088">
    <property type="entry name" value="OmpA-like"/>
    <property type="match status" value="1"/>
</dbReference>